<proteinExistence type="predicted"/>
<dbReference type="EMBL" id="JAINUG010000222">
    <property type="protein sequence ID" value="KAJ8386830.1"/>
    <property type="molecule type" value="Genomic_DNA"/>
</dbReference>
<evidence type="ECO:0000313" key="2">
    <source>
        <dbReference type="EMBL" id="KAJ8386830.1"/>
    </source>
</evidence>
<keyword evidence="3" id="KW-1185">Reference proteome</keyword>
<reference evidence="2" key="1">
    <citation type="journal article" date="2023" name="Science">
        <title>Genome structures resolve the early diversification of teleost fishes.</title>
        <authorList>
            <person name="Parey E."/>
            <person name="Louis A."/>
            <person name="Montfort J."/>
            <person name="Bouchez O."/>
            <person name="Roques C."/>
            <person name="Iampietro C."/>
            <person name="Lluch J."/>
            <person name="Castinel A."/>
            <person name="Donnadieu C."/>
            <person name="Desvignes T."/>
            <person name="Floi Bucao C."/>
            <person name="Jouanno E."/>
            <person name="Wen M."/>
            <person name="Mejri S."/>
            <person name="Dirks R."/>
            <person name="Jansen H."/>
            <person name="Henkel C."/>
            <person name="Chen W.J."/>
            <person name="Zahm M."/>
            <person name="Cabau C."/>
            <person name="Klopp C."/>
            <person name="Thompson A.W."/>
            <person name="Robinson-Rechavi M."/>
            <person name="Braasch I."/>
            <person name="Lecointre G."/>
            <person name="Bobe J."/>
            <person name="Postlethwait J.H."/>
            <person name="Berthelot C."/>
            <person name="Roest Crollius H."/>
            <person name="Guiguen Y."/>
        </authorList>
    </citation>
    <scope>NUCLEOTIDE SEQUENCE</scope>
    <source>
        <strain evidence="2">NC1722</strain>
    </source>
</reference>
<accession>A0AAD7RMK3</accession>
<comment type="caution">
    <text evidence="2">The sequence shown here is derived from an EMBL/GenBank/DDBJ whole genome shotgun (WGS) entry which is preliminary data.</text>
</comment>
<name>A0AAD7RMK3_9TELE</name>
<evidence type="ECO:0000313" key="3">
    <source>
        <dbReference type="Proteomes" id="UP001221898"/>
    </source>
</evidence>
<feature type="region of interest" description="Disordered" evidence="1">
    <location>
        <begin position="85"/>
        <end position="109"/>
    </location>
</feature>
<sequence length="109" mass="11369">MDSPCGLSIPPALMAAEAWRAMTLRVKGPQREGPISGSTRAQLRDRGCLNLPWDPPLLLRASLHLLAGNESSSCSAALPAQCPPSHRRASCSQHTGSGVMAGASEGKPI</sequence>
<dbReference type="AlphaFoldDB" id="A0AAD7RMK3"/>
<protein>
    <submittedName>
        <fullName evidence="2">Uncharacterized protein</fullName>
    </submittedName>
</protein>
<evidence type="ECO:0000256" key="1">
    <source>
        <dbReference type="SAM" id="MobiDB-lite"/>
    </source>
</evidence>
<organism evidence="2 3">
    <name type="scientific">Aldrovandia affinis</name>
    <dbReference type="NCBI Taxonomy" id="143900"/>
    <lineage>
        <taxon>Eukaryota</taxon>
        <taxon>Metazoa</taxon>
        <taxon>Chordata</taxon>
        <taxon>Craniata</taxon>
        <taxon>Vertebrata</taxon>
        <taxon>Euteleostomi</taxon>
        <taxon>Actinopterygii</taxon>
        <taxon>Neopterygii</taxon>
        <taxon>Teleostei</taxon>
        <taxon>Notacanthiformes</taxon>
        <taxon>Halosauridae</taxon>
        <taxon>Aldrovandia</taxon>
    </lineage>
</organism>
<gene>
    <name evidence="2" type="ORF">AAFF_G00166250</name>
</gene>
<dbReference type="Proteomes" id="UP001221898">
    <property type="component" value="Unassembled WGS sequence"/>
</dbReference>